<feature type="chain" id="PRO_5045866445" evidence="1">
    <location>
        <begin position="22"/>
        <end position="330"/>
    </location>
</feature>
<feature type="signal peptide" evidence="1">
    <location>
        <begin position="1"/>
        <end position="21"/>
    </location>
</feature>
<comment type="caution">
    <text evidence="2">The sequence shown here is derived from an EMBL/GenBank/DDBJ whole genome shotgun (WGS) entry which is preliminary data.</text>
</comment>
<gene>
    <name evidence="2" type="ORF">GCM10022278_09970</name>
</gene>
<dbReference type="EMBL" id="BAABBO010000002">
    <property type="protein sequence ID" value="GAA3953062.1"/>
    <property type="molecule type" value="Genomic_DNA"/>
</dbReference>
<dbReference type="Proteomes" id="UP001501337">
    <property type="component" value="Unassembled WGS sequence"/>
</dbReference>
<organism evidence="2 3">
    <name type="scientific">Allohahella marinimesophila</name>
    <dbReference type="NCBI Taxonomy" id="1054972"/>
    <lineage>
        <taxon>Bacteria</taxon>
        <taxon>Pseudomonadati</taxon>
        <taxon>Pseudomonadota</taxon>
        <taxon>Gammaproteobacteria</taxon>
        <taxon>Oceanospirillales</taxon>
        <taxon>Hahellaceae</taxon>
        <taxon>Allohahella</taxon>
    </lineage>
</organism>
<dbReference type="PROSITE" id="PS51257">
    <property type="entry name" value="PROKAR_LIPOPROTEIN"/>
    <property type="match status" value="1"/>
</dbReference>
<keyword evidence="3" id="KW-1185">Reference proteome</keyword>
<accession>A0ABP7NS80</accession>
<evidence type="ECO:0000313" key="3">
    <source>
        <dbReference type="Proteomes" id="UP001501337"/>
    </source>
</evidence>
<protein>
    <submittedName>
        <fullName evidence="2">Uncharacterized protein</fullName>
    </submittedName>
</protein>
<keyword evidence="1" id="KW-0732">Signal</keyword>
<sequence length="330" mass="34359">MIAASKLNVLAGVLAALGLLAACGSAQQRPTAQHIAPKVVAATVSHVQVELTSSPPLFRGALGSVEPDEANAGVLYPGGHPAAFLLGVAIHGSIVAGQKSSEASAAQTSADAVLGKWSSAITGLNIESALAGAAGLAQQTLPITVSTVGATVTGIDEAPLRLYLSTEFTVAQDSRTLTARTLVQVRSLDLSPDIARVAAPSMRSVKHLGGRVEPLDHAHSAAANSADSFAYQNVVEVMSVPRQATTAAEDISPKALQDLVTGLWEQTLVLAVDDLVGSQKDIQAPQQTFRYFRDGKKQFDRGTLIKDSGDRVSFRTLRGWIRSVPTSPEA</sequence>
<dbReference type="RefSeq" id="WP_344803947.1">
    <property type="nucleotide sequence ID" value="NZ_BAABBO010000002.1"/>
</dbReference>
<evidence type="ECO:0000256" key="1">
    <source>
        <dbReference type="SAM" id="SignalP"/>
    </source>
</evidence>
<name>A0ABP7NS80_9GAMM</name>
<evidence type="ECO:0000313" key="2">
    <source>
        <dbReference type="EMBL" id="GAA3953062.1"/>
    </source>
</evidence>
<proteinExistence type="predicted"/>
<reference evidence="3" key="1">
    <citation type="journal article" date="2019" name="Int. J. Syst. Evol. Microbiol.">
        <title>The Global Catalogue of Microorganisms (GCM) 10K type strain sequencing project: providing services to taxonomists for standard genome sequencing and annotation.</title>
        <authorList>
            <consortium name="The Broad Institute Genomics Platform"/>
            <consortium name="The Broad Institute Genome Sequencing Center for Infectious Disease"/>
            <person name="Wu L."/>
            <person name="Ma J."/>
        </authorList>
    </citation>
    <scope>NUCLEOTIDE SEQUENCE [LARGE SCALE GENOMIC DNA]</scope>
    <source>
        <strain evidence="3">JCM 17555</strain>
    </source>
</reference>